<evidence type="ECO:0000313" key="2">
    <source>
        <dbReference type="EMBL" id="KXG42564.1"/>
    </source>
</evidence>
<dbReference type="RefSeq" id="WP_068727818.1">
    <property type="nucleotide sequence ID" value="NZ_LSKU01000002.1"/>
</dbReference>
<keyword evidence="3" id="KW-1185">Reference proteome</keyword>
<feature type="transmembrane region" description="Helical" evidence="1">
    <location>
        <begin position="432"/>
        <end position="452"/>
    </location>
</feature>
<accession>A0A135L0R7</accession>
<dbReference type="OrthoDB" id="3199331at2"/>
<dbReference type="STRING" id="1413211.U473_13930"/>
<feature type="transmembrane region" description="Helical" evidence="1">
    <location>
        <begin position="578"/>
        <end position="600"/>
    </location>
</feature>
<feature type="transmembrane region" description="Helical" evidence="1">
    <location>
        <begin position="552"/>
        <end position="571"/>
    </location>
</feature>
<feature type="transmembrane region" description="Helical" evidence="1">
    <location>
        <begin position="379"/>
        <end position="398"/>
    </location>
</feature>
<feature type="transmembrane region" description="Helical" evidence="1">
    <location>
        <begin position="459"/>
        <end position="477"/>
    </location>
</feature>
<feature type="transmembrane region" description="Helical" evidence="1">
    <location>
        <begin position="640"/>
        <end position="659"/>
    </location>
</feature>
<keyword evidence="1" id="KW-0472">Membrane</keyword>
<keyword evidence="1" id="KW-1133">Transmembrane helix</keyword>
<feature type="transmembrane region" description="Helical" evidence="1">
    <location>
        <begin position="405"/>
        <end position="426"/>
    </location>
</feature>
<dbReference type="EMBL" id="LSKU01000002">
    <property type="protein sequence ID" value="KXG42564.1"/>
    <property type="molecule type" value="Genomic_DNA"/>
</dbReference>
<gene>
    <name evidence="2" type="ORF">U473_13930</name>
</gene>
<name>A0A135L0R7_9BACI</name>
<organism evidence="2 3">
    <name type="scientific">Tepidibacillus decaturensis</name>
    <dbReference type="NCBI Taxonomy" id="1413211"/>
    <lineage>
        <taxon>Bacteria</taxon>
        <taxon>Bacillati</taxon>
        <taxon>Bacillota</taxon>
        <taxon>Bacilli</taxon>
        <taxon>Bacillales</taxon>
        <taxon>Bacillaceae</taxon>
        <taxon>Tepidibacillus</taxon>
    </lineage>
</organism>
<reference evidence="2 3" key="1">
    <citation type="submission" date="2016-02" db="EMBL/GenBank/DDBJ databases">
        <title>Draft Genome for Tepidibacillus decaturensis nov. sp. Strain Z9, an Anaerobic, Moderately Thermophilic and Heterotrophic Bacterium from Deep Subsurface of the Illinois Basin, USA.</title>
        <authorList>
            <person name="Dong Y."/>
            <person name="Chang J.Y."/>
            <person name="Sanford R."/>
            <person name="Fouke B.W."/>
        </authorList>
    </citation>
    <scope>NUCLEOTIDE SEQUENCE [LARGE SCALE GENOMIC DNA]</scope>
    <source>
        <strain evidence="2 3">Z9</strain>
    </source>
</reference>
<sequence>MAKLNRWFVILLLTIFLIGSSFSYTLGKNKDQIVLIIINQLSFYDQTKYKNIDGFKQLEQDGIKGAMNLNSASSRSDANSYLTIGAGSRGIGVSDMGNSYQSYESIAKYKGMNALEVYEQQTGSEVAERDDLILFLPIEKLRDQVQKFPFHIGALGESLKQAGLTVKVYGNNDTFERIRYAPLITMDQTGLSYGDVSENTLIKDRKRPYGVKTNYLYLLEKWRENRELTDLLIFDLGDLYRLEQFRDQMNNDYEEQLRNVIYQEIGQFIQTIINQLNQNQTLIVLSPMVGQQAVKEDMLLSPVWVYHGQEQGNFLISGTTKRPGIVANIDIAPTILEKLEVKQPSYMLGQKIKSIDENLSLEEEIQQISTTYRTRATVLYTYVGWQIFILILSIWVWLRNYKRSFSWIQIGLLSMLFMPFLLLVTADWISNYAYLYLGTLIGISLVLAWLAQQLKPIKIFFLVGILIFLAITLDTFMGGPLMKRSYLGYDPIIGARYYGIGNEFMGVYIGATLLFISHFLQMKKNGVTFFITLFVFAGISFILLYPTLGTNAGGAISAIVGTGIATIRFAGLTFNKKGIIWMLIILVFGLGMLLFINSIVPIESKSHIGRALSKLYQGDFTTIFQTIERKLAMNFKLIQVSSWSKVMVTSIFAMAIIFLKPKGTLKRVMEHYPDVFHGFFGIVAASITALFVNDSGVVAASTMIIFAAVPMLFLAINEERS</sequence>
<feature type="transmembrane region" description="Helical" evidence="1">
    <location>
        <begin position="697"/>
        <end position="716"/>
    </location>
</feature>
<dbReference type="SUPFAM" id="SSF53649">
    <property type="entry name" value="Alkaline phosphatase-like"/>
    <property type="match status" value="1"/>
</dbReference>
<keyword evidence="1" id="KW-0812">Transmembrane</keyword>
<evidence type="ECO:0008006" key="4">
    <source>
        <dbReference type="Google" id="ProtNLM"/>
    </source>
</evidence>
<proteinExistence type="predicted"/>
<dbReference type="Proteomes" id="UP000070352">
    <property type="component" value="Unassembled WGS sequence"/>
</dbReference>
<protein>
    <recommendedName>
        <fullName evidence="4">Alkaline phosphatase</fullName>
    </recommendedName>
</protein>
<feature type="transmembrane region" description="Helical" evidence="1">
    <location>
        <begin position="527"/>
        <end position="546"/>
    </location>
</feature>
<dbReference type="AlphaFoldDB" id="A0A135L0R7"/>
<feature type="transmembrane region" description="Helical" evidence="1">
    <location>
        <begin position="671"/>
        <end position="691"/>
    </location>
</feature>
<dbReference type="Gene3D" id="3.40.720.10">
    <property type="entry name" value="Alkaline Phosphatase, subunit A"/>
    <property type="match status" value="1"/>
</dbReference>
<comment type="caution">
    <text evidence="2">The sequence shown here is derived from an EMBL/GenBank/DDBJ whole genome shotgun (WGS) entry which is preliminary data.</text>
</comment>
<evidence type="ECO:0000313" key="3">
    <source>
        <dbReference type="Proteomes" id="UP000070352"/>
    </source>
</evidence>
<feature type="transmembrane region" description="Helical" evidence="1">
    <location>
        <begin position="497"/>
        <end position="520"/>
    </location>
</feature>
<evidence type="ECO:0000256" key="1">
    <source>
        <dbReference type="SAM" id="Phobius"/>
    </source>
</evidence>
<dbReference type="InterPro" id="IPR017850">
    <property type="entry name" value="Alkaline_phosphatase_core_sf"/>
</dbReference>